<dbReference type="FunFam" id="3.80.10.10:FF:000095">
    <property type="entry name" value="LRR receptor-like serine/threonine-protein kinase GSO1"/>
    <property type="match status" value="1"/>
</dbReference>
<comment type="catalytic activity">
    <reaction evidence="20">
        <text>L-threonyl-[protein] + ATP = O-phospho-L-threonyl-[protein] + ADP + H(+)</text>
        <dbReference type="Rhea" id="RHEA:46608"/>
        <dbReference type="Rhea" id="RHEA-COMP:11060"/>
        <dbReference type="Rhea" id="RHEA-COMP:11605"/>
        <dbReference type="ChEBI" id="CHEBI:15378"/>
        <dbReference type="ChEBI" id="CHEBI:30013"/>
        <dbReference type="ChEBI" id="CHEBI:30616"/>
        <dbReference type="ChEBI" id="CHEBI:61977"/>
        <dbReference type="ChEBI" id="CHEBI:456216"/>
        <dbReference type="EC" id="2.7.11.1"/>
    </reaction>
</comment>
<keyword evidence="7" id="KW-0597">Phosphoprotein</keyword>
<dbReference type="EC" id="2.7.11.1" evidence="4"/>
<evidence type="ECO:0000256" key="8">
    <source>
        <dbReference type="ARBA" id="ARBA00022614"/>
    </source>
</evidence>
<dbReference type="Pfam" id="PF00560">
    <property type="entry name" value="LRR_1"/>
    <property type="match status" value="5"/>
</dbReference>
<dbReference type="InterPro" id="IPR003591">
    <property type="entry name" value="Leu-rich_rpt_typical-subtyp"/>
</dbReference>
<dbReference type="Pfam" id="PF08263">
    <property type="entry name" value="LRRNT_2"/>
    <property type="match status" value="2"/>
</dbReference>
<keyword evidence="6" id="KW-0723">Serine/threonine-protein kinase</keyword>
<keyword evidence="17 23" id="KW-0472">Membrane</keyword>
<evidence type="ECO:0000313" key="26">
    <source>
        <dbReference type="EMBL" id="KAK4592255.1"/>
    </source>
</evidence>
<dbReference type="FunFam" id="3.80.10.10:FF:000288">
    <property type="entry name" value="LRR receptor-like serine/threonine-protein kinase EFR"/>
    <property type="match status" value="1"/>
</dbReference>
<dbReference type="Pfam" id="PF07714">
    <property type="entry name" value="PK_Tyr_Ser-Thr"/>
    <property type="match status" value="1"/>
</dbReference>
<evidence type="ECO:0000256" key="15">
    <source>
        <dbReference type="ARBA" id="ARBA00022840"/>
    </source>
</evidence>
<dbReference type="GO" id="GO:0005886">
    <property type="term" value="C:plasma membrane"/>
    <property type="evidence" value="ECO:0007669"/>
    <property type="project" value="UniProtKB-SubCell"/>
</dbReference>
<evidence type="ECO:0000256" key="7">
    <source>
        <dbReference type="ARBA" id="ARBA00022553"/>
    </source>
</evidence>
<dbReference type="SUPFAM" id="SSF56112">
    <property type="entry name" value="Protein kinase-like (PK-like)"/>
    <property type="match status" value="2"/>
</dbReference>
<evidence type="ECO:0000256" key="2">
    <source>
        <dbReference type="ARBA" id="ARBA00004479"/>
    </source>
</evidence>
<evidence type="ECO:0000256" key="13">
    <source>
        <dbReference type="ARBA" id="ARBA00022741"/>
    </source>
</evidence>
<name>A0AAN7IZS7_QUERU</name>
<dbReference type="Pfam" id="PF23598">
    <property type="entry name" value="LRR_14"/>
    <property type="match status" value="1"/>
</dbReference>
<keyword evidence="9" id="KW-0808">Transferase</keyword>
<dbReference type="Proteomes" id="UP001324115">
    <property type="component" value="Unassembled WGS sequence"/>
</dbReference>
<reference evidence="26 27" key="1">
    <citation type="journal article" date="2023" name="G3 (Bethesda)">
        <title>A haplotype-resolved chromosome-scale genome for Quercus rubra L. provides insights into the genetics of adaptive traits for red oak species.</title>
        <authorList>
            <person name="Kapoor B."/>
            <person name="Jenkins J."/>
            <person name="Schmutz J."/>
            <person name="Zhebentyayeva T."/>
            <person name="Kuelheim C."/>
            <person name="Coggeshall M."/>
            <person name="Heim C."/>
            <person name="Lasky J.R."/>
            <person name="Leites L."/>
            <person name="Islam-Faridi N."/>
            <person name="Romero-Severson J."/>
            <person name="DeLeo V.L."/>
            <person name="Lucas S.M."/>
            <person name="Lazic D."/>
            <person name="Gailing O."/>
            <person name="Carlson J."/>
            <person name="Staton M."/>
        </authorList>
    </citation>
    <scope>NUCLEOTIDE SEQUENCE [LARGE SCALE GENOMIC DNA]</scope>
    <source>
        <strain evidence="26">Pseudo-F2</strain>
    </source>
</reference>
<dbReference type="FunFam" id="3.80.10.10:FF:000101">
    <property type="entry name" value="LRR receptor-like serine/threonine-protein kinase ERECTA"/>
    <property type="match status" value="1"/>
</dbReference>
<protein>
    <recommendedName>
        <fullName evidence="4">non-specific serine/threonine protein kinase</fullName>
        <ecNumber evidence="4">2.7.11.1</ecNumber>
    </recommendedName>
</protein>
<organism evidence="26 27">
    <name type="scientific">Quercus rubra</name>
    <name type="common">Northern red oak</name>
    <name type="synonym">Quercus borealis</name>
    <dbReference type="NCBI Taxonomy" id="3512"/>
    <lineage>
        <taxon>Eukaryota</taxon>
        <taxon>Viridiplantae</taxon>
        <taxon>Streptophyta</taxon>
        <taxon>Embryophyta</taxon>
        <taxon>Tracheophyta</taxon>
        <taxon>Spermatophyta</taxon>
        <taxon>Magnoliopsida</taxon>
        <taxon>eudicotyledons</taxon>
        <taxon>Gunneridae</taxon>
        <taxon>Pentapetalae</taxon>
        <taxon>rosids</taxon>
        <taxon>fabids</taxon>
        <taxon>Fagales</taxon>
        <taxon>Fagaceae</taxon>
        <taxon>Quercus</taxon>
    </lineage>
</organism>
<dbReference type="InterPro" id="IPR032675">
    <property type="entry name" value="LRR_dom_sf"/>
</dbReference>
<keyword evidence="5" id="KW-1003">Cell membrane</keyword>
<evidence type="ECO:0000256" key="20">
    <source>
        <dbReference type="ARBA" id="ARBA00047899"/>
    </source>
</evidence>
<evidence type="ECO:0000256" key="9">
    <source>
        <dbReference type="ARBA" id="ARBA00022679"/>
    </source>
</evidence>
<dbReference type="PROSITE" id="PS00108">
    <property type="entry name" value="PROTEIN_KINASE_ST"/>
    <property type="match status" value="2"/>
</dbReference>
<dbReference type="Gene3D" id="3.80.10.10">
    <property type="entry name" value="Ribonuclease Inhibitor"/>
    <property type="match status" value="5"/>
</dbReference>
<evidence type="ECO:0000256" key="24">
    <source>
        <dbReference type="SAM" id="SignalP"/>
    </source>
</evidence>
<dbReference type="InterPro" id="IPR013210">
    <property type="entry name" value="LRR_N_plant-typ"/>
</dbReference>
<dbReference type="FunFam" id="3.80.10.10:FF:000041">
    <property type="entry name" value="LRR receptor-like serine/threonine-protein kinase ERECTA"/>
    <property type="match status" value="1"/>
</dbReference>
<dbReference type="InterPro" id="IPR055414">
    <property type="entry name" value="LRR_R13L4/SHOC2-like"/>
</dbReference>
<dbReference type="SMART" id="SM00220">
    <property type="entry name" value="S_TKc"/>
    <property type="match status" value="2"/>
</dbReference>
<evidence type="ECO:0000256" key="12">
    <source>
        <dbReference type="ARBA" id="ARBA00022737"/>
    </source>
</evidence>
<evidence type="ECO:0000256" key="1">
    <source>
        <dbReference type="ARBA" id="ARBA00004162"/>
    </source>
</evidence>
<keyword evidence="14" id="KW-0418">Kinase</keyword>
<comment type="catalytic activity">
    <reaction evidence="21">
        <text>L-seryl-[protein] + ATP = O-phospho-L-seryl-[protein] + ADP + H(+)</text>
        <dbReference type="Rhea" id="RHEA:17989"/>
        <dbReference type="Rhea" id="RHEA-COMP:9863"/>
        <dbReference type="Rhea" id="RHEA-COMP:11604"/>
        <dbReference type="ChEBI" id="CHEBI:15378"/>
        <dbReference type="ChEBI" id="CHEBI:29999"/>
        <dbReference type="ChEBI" id="CHEBI:30616"/>
        <dbReference type="ChEBI" id="CHEBI:83421"/>
        <dbReference type="ChEBI" id="CHEBI:456216"/>
        <dbReference type="EC" id="2.7.11.1"/>
    </reaction>
</comment>
<comment type="subcellular location">
    <subcellularLocation>
        <location evidence="1">Cell membrane</location>
        <topology evidence="1">Single-pass membrane protein</topology>
    </subcellularLocation>
    <subcellularLocation>
        <location evidence="2">Membrane</location>
        <topology evidence="2">Single-pass type I membrane protein</topology>
    </subcellularLocation>
</comment>
<evidence type="ECO:0000256" key="3">
    <source>
        <dbReference type="ARBA" id="ARBA00008684"/>
    </source>
</evidence>
<keyword evidence="15 22" id="KW-0067">ATP-binding</keyword>
<dbReference type="PANTHER" id="PTHR27008">
    <property type="entry name" value="OS04G0122200 PROTEIN"/>
    <property type="match status" value="1"/>
</dbReference>
<dbReference type="SUPFAM" id="SSF52058">
    <property type="entry name" value="L domain-like"/>
    <property type="match status" value="2"/>
</dbReference>
<dbReference type="InterPro" id="IPR008271">
    <property type="entry name" value="Ser/Thr_kinase_AS"/>
</dbReference>
<dbReference type="SMART" id="SM00369">
    <property type="entry name" value="LRR_TYP"/>
    <property type="match status" value="9"/>
</dbReference>
<comment type="caution">
    <text evidence="26">The sequence shown here is derived from an EMBL/GenBank/DDBJ whole genome shotgun (WGS) entry which is preliminary data.</text>
</comment>
<evidence type="ECO:0000256" key="17">
    <source>
        <dbReference type="ARBA" id="ARBA00023136"/>
    </source>
</evidence>
<feature type="chain" id="PRO_5042931362" description="non-specific serine/threonine protein kinase" evidence="24">
    <location>
        <begin position="20"/>
        <end position="1787"/>
    </location>
</feature>
<feature type="domain" description="Protein kinase" evidence="25">
    <location>
        <begin position="1467"/>
        <end position="1778"/>
    </location>
</feature>
<evidence type="ECO:0000256" key="11">
    <source>
        <dbReference type="ARBA" id="ARBA00022729"/>
    </source>
</evidence>
<accession>A0AAN7IZS7</accession>
<feature type="transmembrane region" description="Helical" evidence="23">
    <location>
        <begin position="1430"/>
        <end position="1450"/>
    </location>
</feature>
<evidence type="ECO:0000256" key="6">
    <source>
        <dbReference type="ARBA" id="ARBA00022527"/>
    </source>
</evidence>
<dbReference type="InterPro" id="IPR017441">
    <property type="entry name" value="Protein_kinase_ATP_BS"/>
</dbReference>
<dbReference type="PROSITE" id="PS00107">
    <property type="entry name" value="PROTEIN_KINASE_ATP"/>
    <property type="match status" value="1"/>
</dbReference>
<keyword evidence="8" id="KW-0433">Leucine-rich repeat</keyword>
<evidence type="ECO:0000256" key="22">
    <source>
        <dbReference type="PROSITE-ProRule" id="PRU10141"/>
    </source>
</evidence>
<gene>
    <name evidence="26" type="ORF">RGQ29_016682</name>
</gene>
<sequence>MHAFILLWWCGLLVTSVVGGNNETDRLALLEFKAKITDDPLQVLSSWNSRIHFCQWQGVACAHRHQRVTMLNLRSSKLVGSISPHVGNLSFLKYLVLENNSFHNEIPSEIDRLRRLQDLYLANNTISGKIPRNLSHCTNLNLIDFGYNLLDGEIPATLGTLSKLQYVHFVKNNLIGSIPPSIGNLSSLEVFAAAYNNLGGSIPTSFGQLTKLTYFGVAVNRFSGRIPPSIFNLSSLKDFDVGVNQIQGHLPSDIGITLPNIEDISISSNQFTGPIPVSISNASNLWSLQLSENKFSGKVPSLEKLYRVKISLMAANELGNGGANDLSFLCSLTNFTYLTILEIFSNNFGGELPKCIANFSTTLISLRLNNNKISGNIPTGIGNLTNLEVLDMGNNKLSGHIPFEIGKLYKLQFLALSQNNFFGNMPSSLGNLTLLIGLYLGKNNLQGSIPLSLGNFQKVNVLYLAYNNLSGTMSSLVNSLSFSPYYIDLSGNKFTGVLPTELGNLINLEHLDISKNMLFGKIPTSLGSCVKLEYLAMRSNFFQGVIPSSLESLRGLQVLDLSKNNFSGNIPKFLESFIYLQLLNLSYNDFDGEVPTNGVFKNISATVIKGNGKLCGGMPKFHLPVCKTNKYKKRKLTPSLKLIISISSSLLGVTLVMLFLLLRTLKRKRRESILSNSRNLLLNVSYRSLLKATDAFSTTNLIGVGSFGSVYRGILDQDGHKVAVKVLNLLQHGASKSFIAECEALRNIRHRNLVKVLTACSGVDYQGHDFKALVYEFMTNGNLDGWLHPISRRNEVPEEQTNLNFLQRLNIAIDVANALEYLHHCCHSPIVHCDLKPSNVLLDDEMIGHVGDFGLARFLHEATQECFTNQSSSIGLKGTVGYAPPEYGMGNEVSTFGDIYSYGILLLEMFTGKRPTDNIFKDDLNLHDFVRGALPEQVINIVDPIILLEREDMETRTTDTHIQNRIGCPKILECLILIFGIGVSCSMESPRERMNISDVVAQLHLIRDKLLRTRRHRGRLQLTENQYSNAKIIDDPLQVMSSWNDNIHFCQWKGVTCGRRHQRVIILDLPSSKLVGSLSPHVGNLSFLKNLTLQNNSFHNEIPSKIDRLRRLHILPSFGNLSSLEVFSVAFNNLGGSIPTSFGQLTKLTLFSVVSNRLSRTIPPSIFNLSSLQNFDVGRNQIQGHLPLDIGITPQNIKFLSISANQFTGPIPISISNASNLWNIPNGIGNLTNLETLDMSNNKLSGNIPFEIGKLQKLQYLALSQNNFFGNIPCSLGNLTLLIDFIPLSLGMCQNMIILNLAENMMFGEIPASIGSCVKLEILAMRSNFFQGVIPSSLESLRGLQVLDLSKNNFSGNIPKFLESFIFLQLLNLSYNDFEGEVRTNGVFKNTSATVIKGNGKLCGGMPKFHLPVCKYNKSKKRKLTPSLKLIISILFGLLGLTLVMLFLLLRTLKRKRRESILITNAFSTTNLIGVGSFGSMYRGILDQDSCKVVVKVLNLLHHGASKSFIAECEALQNIRHRNLVKVLTTCLGVDYQGHDFKALVYEFMTNGNLDGWLHRVSRRNEVPKEKMNLNLLQQLNIAIDVAHALEYLHHHCHTQIVHCDLKPSNVLLDDEMIGHVGDFGLARFLREATQECFTNQSSSIGLRGTIGYTPPEYGMGNEVSIYGDIYSYGILLLEMFTEKRSTDNIFKDNLNRYDFVTRALPEQVSDIVDPIILWESEDMETRRNDTHIQNRIECPKILECLILIFGIGVSCCMESPRERMNIGDVLAQLHLIREKLLRTRIR</sequence>
<evidence type="ECO:0000256" key="4">
    <source>
        <dbReference type="ARBA" id="ARBA00012513"/>
    </source>
</evidence>
<dbReference type="FunFam" id="3.80.10.10:FF:000383">
    <property type="entry name" value="Leucine-rich repeat receptor protein kinase EMS1"/>
    <property type="match status" value="1"/>
</dbReference>
<keyword evidence="12" id="KW-0677">Repeat</keyword>
<feature type="binding site" evidence="22">
    <location>
        <position position="725"/>
    </location>
    <ligand>
        <name>ATP</name>
        <dbReference type="ChEBI" id="CHEBI:30616"/>
    </ligand>
</feature>
<dbReference type="Gene3D" id="1.10.510.10">
    <property type="entry name" value="Transferase(Phosphotransferase) domain 1"/>
    <property type="match status" value="2"/>
</dbReference>
<keyword evidence="10 23" id="KW-0812">Transmembrane</keyword>
<keyword evidence="16 23" id="KW-1133">Transmembrane helix</keyword>
<dbReference type="SMART" id="SM00365">
    <property type="entry name" value="LRR_SD22"/>
    <property type="match status" value="6"/>
</dbReference>
<dbReference type="FunFam" id="3.30.200.20:FF:000432">
    <property type="entry name" value="LRR receptor-like serine/threonine-protein kinase EFR"/>
    <property type="match status" value="1"/>
</dbReference>
<evidence type="ECO:0000256" key="10">
    <source>
        <dbReference type="ARBA" id="ARBA00022692"/>
    </source>
</evidence>
<dbReference type="Gene3D" id="3.30.200.20">
    <property type="entry name" value="Phosphorylase Kinase, domain 1"/>
    <property type="match status" value="2"/>
</dbReference>
<evidence type="ECO:0000259" key="25">
    <source>
        <dbReference type="PROSITE" id="PS50011"/>
    </source>
</evidence>
<dbReference type="EMBL" id="JAXUIC010000004">
    <property type="protein sequence ID" value="KAK4592255.1"/>
    <property type="molecule type" value="Genomic_DNA"/>
</dbReference>
<feature type="transmembrane region" description="Helical" evidence="23">
    <location>
        <begin position="1462"/>
        <end position="1482"/>
    </location>
</feature>
<keyword evidence="19" id="KW-0325">Glycoprotein</keyword>
<feature type="domain" description="Protein kinase" evidence="25">
    <location>
        <begin position="696"/>
        <end position="978"/>
    </location>
</feature>
<dbReference type="FunFam" id="1.10.510.10:FF:000358">
    <property type="entry name" value="Putative leucine-rich repeat receptor-like serine/threonine-protein kinase"/>
    <property type="match status" value="2"/>
</dbReference>
<evidence type="ECO:0000256" key="16">
    <source>
        <dbReference type="ARBA" id="ARBA00022989"/>
    </source>
</evidence>
<dbReference type="Pfam" id="PF12799">
    <property type="entry name" value="LRR_4"/>
    <property type="match status" value="1"/>
</dbReference>
<dbReference type="InterPro" id="IPR025875">
    <property type="entry name" value="Leu-rich_rpt_4"/>
</dbReference>
<dbReference type="PROSITE" id="PS50011">
    <property type="entry name" value="PROTEIN_KINASE_DOM"/>
    <property type="match status" value="2"/>
</dbReference>
<dbReference type="Pfam" id="PF00069">
    <property type="entry name" value="Pkinase"/>
    <property type="match status" value="1"/>
</dbReference>
<evidence type="ECO:0000256" key="5">
    <source>
        <dbReference type="ARBA" id="ARBA00022475"/>
    </source>
</evidence>
<dbReference type="GO" id="GO:0005524">
    <property type="term" value="F:ATP binding"/>
    <property type="evidence" value="ECO:0007669"/>
    <property type="project" value="UniProtKB-UniRule"/>
</dbReference>
<keyword evidence="11 24" id="KW-0732">Signal</keyword>
<proteinExistence type="inferred from homology"/>
<evidence type="ECO:0000256" key="21">
    <source>
        <dbReference type="ARBA" id="ARBA00048679"/>
    </source>
</evidence>
<evidence type="ECO:0000256" key="23">
    <source>
        <dbReference type="SAM" id="Phobius"/>
    </source>
</evidence>
<keyword evidence="18" id="KW-0675">Receptor</keyword>
<dbReference type="InterPro" id="IPR051809">
    <property type="entry name" value="Plant_receptor-like_S/T_kinase"/>
</dbReference>
<dbReference type="PANTHER" id="PTHR27008:SF577">
    <property type="entry name" value="PROTEIN KINASE DOMAIN-CONTAINING PROTEIN"/>
    <property type="match status" value="1"/>
</dbReference>
<dbReference type="SUPFAM" id="SSF52047">
    <property type="entry name" value="RNI-like"/>
    <property type="match status" value="1"/>
</dbReference>
<keyword evidence="27" id="KW-1185">Reference proteome</keyword>
<dbReference type="InterPro" id="IPR011009">
    <property type="entry name" value="Kinase-like_dom_sf"/>
</dbReference>
<comment type="similarity">
    <text evidence="3">Belongs to the protein kinase superfamily. Ser/Thr protein kinase family.</text>
</comment>
<feature type="signal peptide" evidence="24">
    <location>
        <begin position="1"/>
        <end position="19"/>
    </location>
</feature>
<evidence type="ECO:0000313" key="27">
    <source>
        <dbReference type="Proteomes" id="UP001324115"/>
    </source>
</evidence>
<evidence type="ECO:0000256" key="18">
    <source>
        <dbReference type="ARBA" id="ARBA00023170"/>
    </source>
</evidence>
<evidence type="ECO:0000256" key="14">
    <source>
        <dbReference type="ARBA" id="ARBA00022777"/>
    </source>
</evidence>
<dbReference type="InterPro" id="IPR001611">
    <property type="entry name" value="Leu-rich_rpt"/>
</dbReference>
<dbReference type="InterPro" id="IPR000719">
    <property type="entry name" value="Prot_kinase_dom"/>
</dbReference>
<evidence type="ECO:0000256" key="19">
    <source>
        <dbReference type="ARBA" id="ARBA00023180"/>
    </source>
</evidence>
<dbReference type="InterPro" id="IPR001245">
    <property type="entry name" value="Ser-Thr/Tyr_kinase_cat_dom"/>
</dbReference>
<dbReference type="GO" id="GO:0004674">
    <property type="term" value="F:protein serine/threonine kinase activity"/>
    <property type="evidence" value="ECO:0007669"/>
    <property type="project" value="UniProtKB-KW"/>
</dbReference>
<keyword evidence="13 22" id="KW-0547">Nucleotide-binding</keyword>